<evidence type="ECO:0000313" key="1">
    <source>
        <dbReference type="EMBL" id="KAG2215594.1"/>
    </source>
</evidence>
<feature type="non-terminal residue" evidence="1">
    <location>
        <position position="1"/>
    </location>
</feature>
<dbReference type="AlphaFoldDB" id="A0A8H7RPZ3"/>
<organism evidence="1 2">
    <name type="scientific">Circinella minor</name>
    <dbReference type="NCBI Taxonomy" id="1195481"/>
    <lineage>
        <taxon>Eukaryota</taxon>
        <taxon>Fungi</taxon>
        <taxon>Fungi incertae sedis</taxon>
        <taxon>Mucoromycota</taxon>
        <taxon>Mucoromycotina</taxon>
        <taxon>Mucoromycetes</taxon>
        <taxon>Mucorales</taxon>
        <taxon>Lichtheimiaceae</taxon>
        <taxon>Circinella</taxon>
    </lineage>
</organism>
<sequence>VSPLKNSPSYSCGALYLSILNLPRSQRNLPSNILLIGTLPGPKEPSNHQMNYYMEPLVKELEKLYKGVPVSNDPNSPNMRVVLLSIPGSTLCNWGGFDFPWQDRDEAKNSEGAEKWKAARTL</sequence>
<proteinExistence type="predicted"/>
<protein>
    <submittedName>
        <fullName evidence="1">Uncharacterized protein</fullName>
    </submittedName>
</protein>
<dbReference type="Proteomes" id="UP000646827">
    <property type="component" value="Unassembled WGS sequence"/>
</dbReference>
<dbReference type="OrthoDB" id="3039677at2759"/>
<dbReference type="InterPro" id="IPR004242">
    <property type="entry name" value="Transposase_21"/>
</dbReference>
<gene>
    <name evidence="1" type="ORF">INT45_013952</name>
</gene>
<reference evidence="1 2" key="1">
    <citation type="submission" date="2020-12" db="EMBL/GenBank/DDBJ databases">
        <title>Metabolic potential, ecology and presence of endohyphal bacteria is reflected in genomic diversity of Mucoromycotina.</title>
        <authorList>
            <person name="Muszewska A."/>
            <person name="Okrasinska A."/>
            <person name="Steczkiewicz K."/>
            <person name="Drgas O."/>
            <person name="Orlowska M."/>
            <person name="Perlinska-Lenart U."/>
            <person name="Aleksandrzak-Piekarczyk T."/>
            <person name="Szatraj K."/>
            <person name="Zielenkiewicz U."/>
            <person name="Pilsyk S."/>
            <person name="Malc E."/>
            <person name="Mieczkowski P."/>
            <person name="Kruszewska J.S."/>
            <person name="Biernat P."/>
            <person name="Pawlowska J."/>
        </authorList>
    </citation>
    <scope>NUCLEOTIDE SEQUENCE [LARGE SCALE GENOMIC DNA]</scope>
    <source>
        <strain evidence="1 2">CBS 142.35</strain>
    </source>
</reference>
<evidence type="ECO:0000313" key="2">
    <source>
        <dbReference type="Proteomes" id="UP000646827"/>
    </source>
</evidence>
<name>A0A8H7RPZ3_9FUNG</name>
<accession>A0A8H7RPZ3</accession>
<comment type="caution">
    <text evidence="1">The sequence shown here is derived from an EMBL/GenBank/DDBJ whole genome shotgun (WGS) entry which is preliminary data.</text>
</comment>
<dbReference type="Pfam" id="PF02992">
    <property type="entry name" value="Transposase_21"/>
    <property type="match status" value="1"/>
</dbReference>
<dbReference type="EMBL" id="JAEPRB010000501">
    <property type="protein sequence ID" value="KAG2215594.1"/>
    <property type="molecule type" value="Genomic_DNA"/>
</dbReference>
<keyword evidence="2" id="KW-1185">Reference proteome</keyword>